<dbReference type="RefSeq" id="WP_257632804.1">
    <property type="nucleotide sequence ID" value="NZ_JANIIC010000028.1"/>
</dbReference>
<gene>
    <name evidence="1" type="ORF">NQU54_23420</name>
</gene>
<comment type="caution">
    <text evidence="1">The sequence shown here is derived from an EMBL/GenBank/DDBJ whole genome shotgun (WGS) entry which is preliminary data.</text>
</comment>
<dbReference type="Proteomes" id="UP001142400">
    <property type="component" value="Unassembled WGS sequence"/>
</dbReference>
<name>A0A9X2RVF0_STRMQ</name>
<dbReference type="AlphaFoldDB" id="A0A9X2RVF0"/>
<organism evidence="1 2">
    <name type="scientific">Streptomyces malaysiensis subsp. samsunensis</name>
    <dbReference type="NCBI Taxonomy" id="459658"/>
    <lineage>
        <taxon>Bacteria</taxon>
        <taxon>Bacillati</taxon>
        <taxon>Actinomycetota</taxon>
        <taxon>Actinomycetes</taxon>
        <taxon>Kitasatosporales</taxon>
        <taxon>Streptomycetaceae</taxon>
        <taxon>Streptomyces</taxon>
        <taxon>Streptomyces violaceusniger group</taxon>
    </lineage>
</organism>
<protein>
    <submittedName>
        <fullName evidence="1">Uncharacterized protein</fullName>
    </submittedName>
</protein>
<reference evidence="1" key="1">
    <citation type="submission" date="2022-06" db="EMBL/GenBank/DDBJ databases">
        <title>WGS of actinobacteria.</title>
        <authorList>
            <person name="Thawai C."/>
        </authorList>
    </citation>
    <scope>NUCLEOTIDE SEQUENCE</scope>
    <source>
        <strain evidence="1">DSM 42010</strain>
    </source>
</reference>
<accession>A0A9X2RVF0</accession>
<keyword evidence="2" id="KW-1185">Reference proteome</keyword>
<evidence type="ECO:0000313" key="1">
    <source>
        <dbReference type="EMBL" id="MCQ8831943.1"/>
    </source>
</evidence>
<proteinExistence type="predicted"/>
<dbReference type="EMBL" id="JANIIC010000028">
    <property type="protein sequence ID" value="MCQ8831943.1"/>
    <property type="molecule type" value="Genomic_DNA"/>
</dbReference>
<sequence>MRPEPPRRTVLMADLNGTLDDRARSAVTSPAALGPGGRRYALGT</sequence>
<evidence type="ECO:0000313" key="2">
    <source>
        <dbReference type="Proteomes" id="UP001142400"/>
    </source>
</evidence>